<organism evidence="9 10">
    <name type="scientific">Allacma fusca</name>
    <dbReference type="NCBI Taxonomy" id="39272"/>
    <lineage>
        <taxon>Eukaryota</taxon>
        <taxon>Metazoa</taxon>
        <taxon>Ecdysozoa</taxon>
        <taxon>Arthropoda</taxon>
        <taxon>Hexapoda</taxon>
        <taxon>Collembola</taxon>
        <taxon>Symphypleona</taxon>
        <taxon>Sminthuridae</taxon>
        <taxon>Allacma</taxon>
    </lineage>
</organism>
<evidence type="ECO:0000256" key="7">
    <source>
        <dbReference type="SAM" id="Coils"/>
    </source>
</evidence>
<dbReference type="OrthoDB" id="166611at2759"/>
<gene>
    <name evidence="9" type="ORF">AFUS01_LOCUS4689</name>
</gene>
<keyword evidence="4 7" id="KW-0175">Coiled coil</keyword>
<sequence length="421" mass="49168">MKGKKKGKKKEEGKAEMPDTEEAENETEFHIALLEIRVKELETLNLGLKKKCDYLESQNNVYKEQIVEVKQEKTDLVTYLQRSLGEEKTNVKELEDRLFGVQEAWADSVKEYERKLAKKDEEFEETKFRLDKHILELTAKLTSLEDFRVQKDKLTAEKEELQMNLVEERKSFELKFEDLENRMIRSRERMKNDALEIITKMAKDVLKAGRLCLTATVRHAIDENIRLKDQVEKCSQENLKLREDLQNISDTLRTKRMTLEVLEEENALVHKKCLQFRRMVTEFAERQRVLDIRIKSVEDLEKELLEVKTAHAKCKAAADVEKFRQMVITATEALKKPGVPTQLESLKQQVRVLQDTIIQMAIAAKDMTEAADPEESAHLKDRFWTMLVKLYETACDLPNLPSEVKKKLIVNVPKVTAYIKR</sequence>
<dbReference type="GO" id="GO:0036064">
    <property type="term" value="C:ciliary basal body"/>
    <property type="evidence" value="ECO:0007669"/>
    <property type="project" value="TreeGrafter"/>
</dbReference>
<keyword evidence="6" id="KW-0966">Cell projection</keyword>
<keyword evidence="5" id="KW-0969">Cilium</keyword>
<evidence type="ECO:0000256" key="2">
    <source>
        <dbReference type="ARBA" id="ARBA00010841"/>
    </source>
</evidence>
<comment type="similarity">
    <text evidence="2">Belongs to the CFAP157 family.</text>
</comment>
<evidence type="ECO:0000256" key="1">
    <source>
        <dbReference type="ARBA" id="ARBA00004138"/>
    </source>
</evidence>
<feature type="coiled-coil region" evidence="7">
    <location>
        <begin position="31"/>
        <end position="72"/>
    </location>
</feature>
<dbReference type="Proteomes" id="UP000708208">
    <property type="component" value="Unassembled WGS sequence"/>
</dbReference>
<evidence type="ECO:0000256" key="8">
    <source>
        <dbReference type="SAM" id="MobiDB-lite"/>
    </source>
</evidence>
<dbReference type="InterPro" id="IPR038844">
    <property type="entry name" value="CFAP157"/>
</dbReference>
<name>A0A8J2NUU5_9HEXA</name>
<dbReference type="PANTHER" id="PTHR31954">
    <property type="entry name" value="CILIA- AND FLAGELLA-ASSOCIATED PROTEIN 157"/>
    <property type="match status" value="1"/>
</dbReference>
<feature type="region of interest" description="Disordered" evidence="8">
    <location>
        <begin position="1"/>
        <end position="26"/>
    </location>
</feature>
<protein>
    <recommendedName>
        <fullName evidence="3">Cilia- and flagella-associated protein 157</fullName>
    </recommendedName>
</protein>
<evidence type="ECO:0000256" key="3">
    <source>
        <dbReference type="ARBA" id="ARBA00014087"/>
    </source>
</evidence>
<dbReference type="GO" id="GO:0008017">
    <property type="term" value="F:microtubule binding"/>
    <property type="evidence" value="ECO:0007669"/>
    <property type="project" value="TreeGrafter"/>
</dbReference>
<dbReference type="EMBL" id="CAJVCH010029393">
    <property type="protein sequence ID" value="CAG7706730.1"/>
    <property type="molecule type" value="Genomic_DNA"/>
</dbReference>
<accession>A0A8J2NUU5</accession>
<proteinExistence type="inferred from homology"/>
<feature type="coiled-coil region" evidence="7">
    <location>
        <begin position="217"/>
        <end position="265"/>
    </location>
</feature>
<comment type="caution">
    <text evidence="9">The sequence shown here is derived from an EMBL/GenBank/DDBJ whole genome shotgun (WGS) entry which is preliminary data.</text>
</comment>
<dbReference type="PANTHER" id="PTHR31954:SF1">
    <property type="entry name" value="CILIA- AND FLAGELLA-ASSOCIATED PROTEIN 157"/>
    <property type="match status" value="1"/>
</dbReference>
<comment type="subcellular location">
    <subcellularLocation>
        <location evidence="1">Cell projection</location>
        <location evidence="1">Cilium</location>
    </subcellularLocation>
</comment>
<keyword evidence="10" id="KW-1185">Reference proteome</keyword>
<reference evidence="9" key="1">
    <citation type="submission" date="2021-06" db="EMBL/GenBank/DDBJ databases">
        <authorList>
            <person name="Hodson N. C."/>
            <person name="Mongue J. A."/>
            <person name="Jaron S. K."/>
        </authorList>
    </citation>
    <scope>NUCLEOTIDE SEQUENCE</scope>
</reference>
<dbReference type="AlphaFoldDB" id="A0A8J2NUU5"/>
<feature type="coiled-coil region" evidence="7">
    <location>
        <begin position="102"/>
        <end position="189"/>
    </location>
</feature>
<evidence type="ECO:0000256" key="4">
    <source>
        <dbReference type="ARBA" id="ARBA00023054"/>
    </source>
</evidence>
<evidence type="ECO:0000256" key="6">
    <source>
        <dbReference type="ARBA" id="ARBA00023273"/>
    </source>
</evidence>
<evidence type="ECO:0000256" key="5">
    <source>
        <dbReference type="ARBA" id="ARBA00023069"/>
    </source>
</evidence>
<evidence type="ECO:0000313" key="10">
    <source>
        <dbReference type="Proteomes" id="UP000708208"/>
    </source>
</evidence>
<evidence type="ECO:0000313" key="9">
    <source>
        <dbReference type="EMBL" id="CAG7706730.1"/>
    </source>
</evidence>